<dbReference type="Gene3D" id="3.10.100.10">
    <property type="entry name" value="Mannose-Binding Protein A, subunit A"/>
    <property type="match status" value="2"/>
</dbReference>
<dbReference type="Proteomes" id="UP000030746">
    <property type="component" value="Unassembled WGS sequence"/>
</dbReference>
<evidence type="ECO:0000313" key="4">
    <source>
        <dbReference type="EMBL" id="ESO89406.1"/>
    </source>
</evidence>
<dbReference type="OMA" id="TRRCEIP"/>
<dbReference type="KEGG" id="lgi:LOTGIDRAFT_165001"/>
<evidence type="ECO:0000256" key="2">
    <source>
        <dbReference type="SAM" id="SignalP"/>
    </source>
</evidence>
<reference evidence="4 5" key="1">
    <citation type="journal article" date="2013" name="Nature">
        <title>Insights into bilaterian evolution from three spiralian genomes.</title>
        <authorList>
            <person name="Simakov O."/>
            <person name="Marletaz F."/>
            <person name="Cho S.J."/>
            <person name="Edsinger-Gonzales E."/>
            <person name="Havlak P."/>
            <person name="Hellsten U."/>
            <person name="Kuo D.H."/>
            <person name="Larsson T."/>
            <person name="Lv J."/>
            <person name="Arendt D."/>
            <person name="Savage R."/>
            <person name="Osoegawa K."/>
            <person name="de Jong P."/>
            <person name="Grimwood J."/>
            <person name="Chapman J.A."/>
            <person name="Shapiro H."/>
            <person name="Aerts A."/>
            <person name="Otillar R.P."/>
            <person name="Terry A.Y."/>
            <person name="Boore J.L."/>
            <person name="Grigoriev I.V."/>
            <person name="Lindberg D.R."/>
            <person name="Seaver E.C."/>
            <person name="Weisblat D.A."/>
            <person name="Putnam N.H."/>
            <person name="Rokhsar D.S."/>
        </authorList>
    </citation>
    <scope>NUCLEOTIDE SEQUENCE [LARGE SCALE GENOMIC DNA]</scope>
</reference>
<dbReference type="AlphaFoldDB" id="V4A811"/>
<dbReference type="InterPro" id="IPR016187">
    <property type="entry name" value="CTDL_fold"/>
</dbReference>
<proteinExistence type="predicted"/>
<feature type="signal peptide" evidence="2">
    <location>
        <begin position="1"/>
        <end position="17"/>
    </location>
</feature>
<sequence length="332" mass="37941">MMFCVFLVFFRIDLVVAVYTSYTGDTFVDALAICNNNGQDMLTISSWQEYTDSLTYSNQLEVSWLGVEETGTSGEYRWISNGKILTNLDWVPGQPEALPCTYVHIPDKVWYTDYCTETHNYICVKNSFDYVVGPDKVNYSTAIEHCSVEGGLLPVMITQQDKRDFYTAILEYNVNNPSLEKVWLGLVADGEYFKWVTGEDLTPPYKWATSGREQHVHYHHAGHKDEGYHSDNKPEKTFVCQPRVSDVPDAVTRSPNYFNRVVTNTLVLGDALYAEKDSNQIECAAVCALNPRCIRFIQFGSFCQHFDSVSHTNVKFPGFSYWEKRGLNETLF</sequence>
<dbReference type="CTD" id="20239888"/>
<dbReference type="EMBL" id="KB202591">
    <property type="protein sequence ID" value="ESO89406.1"/>
    <property type="molecule type" value="Genomic_DNA"/>
</dbReference>
<dbReference type="InterPro" id="IPR051663">
    <property type="entry name" value="CLec_Tetranectin-domain"/>
</dbReference>
<dbReference type="PANTHER" id="PTHR22799">
    <property type="entry name" value="TETRANECTIN-RELATED"/>
    <property type="match status" value="1"/>
</dbReference>
<keyword evidence="5" id="KW-1185">Reference proteome</keyword>
<dbReference type="SUPFAM" id="SSF56436">
    <property type="entry name" value="C-type lectin-like"/>
    <property type="match status" value="2"/>
</dbReference>
<dbReference type="Pfam" id="PF00059">
    <property type="entry name" value="Lectin_C"/>
    <property type="match status" value="1"/>
</dbReference>
<dbReference type="PANTHER" id="PTHR22799:SF6">
    <property type="entry name" value="C-TYPE LECTIN DOMAIN FAMILY 4 MEMBER M-LIKE"/>
    <property type="match status" value="1"/>
</dbReference>
<name>V4A811_LOTGI</name>
<keyword evidence="2" id="KW-0732">Signal</keyword>
<dbReference type="InterPro" id="IPR001304">
    <property type="entry name" value="C-type_lectin-like"/>
</dbReference>
<dbReference type="OrthoDB" id="6345871at2759"/>
<organism evidence="4 5">
    <name type="scientific">Lottia gigantea</name>
    <name type="common">Giant owl limpet</name>
    <dbReference type="NCBI Taxonomy" id="225164"/>
    <lineage>
        <taxon>Eukaryota</taxon>
        <taxon>Metazoa</taxon>
        <taxon>Spiralia</taxon>
        <taxon>Lophotrochozoa</taxon>
        <taxon>Mollusca</taxon>
        <taxon>Gastropoda</taxon>
        <taxon>Patellogastropoda</taxon>
        <taxon>Lottioidea</taxon>
        <taxon>Lottiidae</taxon>
        <taxon>Lottia</taxon>
    </lineage>
</organism>
<accession>V4A811</accession>
<dbReference type="PROSITE" id="PS50041">
    <property type="entry name" value="C_TYPE_LECTIN_2"/>
    <property type="match status" value="1"/>
</dbReference>
<evidence type="ECO:0000313" key="5">
    <source>
        <dbReference type="Proteomes" id="UP000030746"/>
    </source>
</evidence>
<dbReference type="CDD" id="cd00037">
    <property type="entry name" value="CLECT"/>
    <property type="match status" value="1"/>
</dbReference>
<protein>
    <recommendedName>
        <fullName evidence="3">C-type lectin domain-containing protein</fullName>
    </recommendedName>
</protein>
<dbReference type="HOGENOM" id="CLU_837554_0_0_1"/>
<feature type="chain" id="PRO_5004715830" description="C-type lectin domain-containing protein" evidence="2">
    <location>
        <begin position="18"/>
        <end position="332"/>
    </location>
</feature>
<feature type="domain" description="C-type lectin" evidence="3">
    <location>
        <begin position="26"/>
        <end position="124"/>
    </location>
</feature>
<dbReference type="InterPro" id="IPR016186">
    <property type="entry name" value="C-type_lectin-like/link_sf"/>
</dbReference>
<evidence type="ECO:0000256" key="1">
    <source>
        <dbReference type="ARBA" id="ARBA00022734"/>
    </source>
</evidence>
<evidence type="ECO:0000259" key="3">
    <source>
        <dbReference type="PROSITE" id="PS50041"/>
    </source>
</evidence>
<keyword evidence="1" id="KW-0430">Lectin</keyword>
<dbReference type="RefSeq" id="XP_009059771.1">
    <property type="nucleotide sequence ID" value="XM_009061523.1"/>
</dbReference>
<dbReference type="SMART" id="SM00034">
    <property type="entry name" value="CLECT"/>
    <property type="match status" value="2"/>
</dbReference>
<dbReference type="GeneID" id="20239888"/>
<gene>
    <name evidence="4" type="ORF">LOTGIDRAFT_165001</name>
</gene>
<dbReference type="GO" id="GO:0030246">
    <property type="term" value="F:carbohydrate binding"/>
    <property type="evidence" value="ECO:0007669"/>
    <property type="project" value="UniProtKB-KW"/>
</dbReference>